<dbReference type="PANTHER" id="PTHR22929:SF0">
    <property type="entry name" value="TRANSCRIPTION FACTOR TFIIIB COMPONENT B'' HOMOLOG"/>
    <property type="match status" value="1"/>
</dbReference>
<evidence type="ECO:0000313" key="4">
    <source>
        <dbReference type="Proteomes" id="UP000193498"/>
    </source>
</evidence>
<proteinExistence type="predicted"/>
<dbReference type="SMART" id="SM00717">
    <property type="entry name" value="SANT"/>
    <property type="match status" value="1"/>
</dbReference>
<dbReference type="Proteomes" id="UP000193498">
    <property type="component" value="Unassembled WGS sequence"/>
</dbReference>
<evidence type="ECO:0000259" key="2">
    <source>
        <dbReference type="SMART" id="SM00717"/>
    </source>
</evidence>
<dbReference type="GO" id="GO:0000126">
    <property type="term" value="C:transcription factor TFIIIB complex"/>
    <property type="evidence" value="ECO:0007669"/>
    <property type="project" value="TreeGrafter"/>
</dbReference>
<dbReference type="InterPro" id="IPR039467">
    <property type="entry name" value="TFIIIB_B''_Myb"/>
</dbReference>
<protein>
    <recommendedName>
        <fullName evidence="2">Myb-like domain-containing protein</fullName>
    </recommendedName>
</protein>
<feature type="compositionally biased region" description="Polar residues" evidence="1">
    <location>
        <begin position="1"/>
        <end position="10"/>
    </location>
</feature>
<keyword evidence="4" id="KW-1185">Reference proteome</keyword>
<dbReference type="InterPro" id="IPR009057">
    <property type="entry name" value="Homeodomain-like_sf"/>
</dbReference>
<evidence type="ECO:0000256" key="1">
    <source>
        <dbReference type="SAM" id="MobiDB-lite"/>
    </source>
</evidence>
<dbReference type="InterPro" id="IPR001005">
    <property type="entry name" value="SANT/Myb"/>
</dbReference>
<accession>A0A1Y1YYU4</accession>
<feature type="compositionally biased region" description="Basic and acidic residues" evidence="1">
    <location>
        <begin position="91"/>
        <end position="101"/>
    </location>
</feature>
<dbReference type="PANTHER" id="PTHR22929">
    <property type="entry name" value="RNA POLYMERASE III TRANSCRIPTION INITIATION FACTOR B"/>
    <property type="match status" value="1"/>
</dbReference>
<dbReference type="OrthoDB" id="272624at2759"/>
<reference evidence="3 4" key="1">
    <citation type="submission" date="2016-07" db="EMBL/GenBank/DDBJ databases">
        <title>Pervasive Adenine N6-methylation of Active Genes in Fungi.</title>
        <authorList>
            <consortium name="DOE Joint Genome Institute"/>
            <person name="Mondo S.J."/>
            <person name="Dannebaum R.O."/>
            <person name="Kuo R.C."/>
            <person name="Labutti K."/>
            <person name="Haridas S."/>
            <person name="Kuo A."/>
            <person name="Salamov A."/>
            <person name="Ahrendt S.R."/>
            <person name="Lipzen A."/>
            <person name="Sullivan W."/>
            <person name="Andreopoulos W.B."/>
            <person name="Clum A."/>
            <person name="Lindquist E."/>
            <person name="Daum C."/>
            <person name="Ramamoorthy G.K."/>
            <person name="Gryganskyi A."/>
            <person name="Culley D."/>
            <person name="Magnuson J.K."/>
            <person name="James T.Y."/>
            <person name="O'Malley M.A."/>
            <person name="Stajich J.E."/>
            <person name="Spatafora J.W."/>
            <person name="Visel A."/>
            <person name="Grigoriev I.V."/>
        </authorList>
    </citation>
    <scope>NUCLEOTIDE SEQUENCE [LARGE SCALE GENOMIC DNA]</scope>
    <source>
        <strain evidence="3 4">CBS 931.73</strain>
    </source>
</reference>
<feature type="domain" description="Myb-like" evidence="2">
    <location>
        <begin position="197"/>
        <end position="246"/>
    </location>
</feature>
<sequence length="265" mass="29649">MATENLQNAIGVSESFLPNPNEKREPVVLSTLAGNTGPTNRVINAQDIQFSPQLNEVGGDAAKIADRNQPHQSPQFTPMFAFCEKGLGRYEDRARNRETSRPSRKSKLSRSYARSPLKSVARPTREDKNPPSSAMPQECHFAPQMRVVDGKLALDNLSLSVDLHCLSGQQGGVPLDVVDESTSERFINSATYLSKIKSQRWTQSETDLFYEVGIAKWGTDFDLIASMFPHRTRKHIKYKFKKEERVNPARITDAVIRRCSGVGVE</sequence>
<evidence type="ECO:0000313" key="3">
    <source>
        <dbReference type="EMBL" id="ORY03192.1"/>
    </source>
</evidence>
<dbReference type="SUPFAM" id="SSF46689">
    <property type="entry name" value="Homeodomain-like"/>
    <property type="match status" value="1"/>
</dbReference>
<dbReference type="Pfam" id="PF15963">
    <property type="entry name" value="Myb_DNA-bind_7"/>
    <property type="match status" value="1"/>
</dbReference>
<feature type="region of interest" description="Disordered" evidence="1">
    <location>
        <begin position="91"/>
        <end position="137"/>
    </location>
</feature>
<dbReference type="EMBL" id="MCFE01000049">
    <property type="protein sequence ID" value="ORY03192.1"/>
    <property type="molecule type" value="Genomic_DNA"/>
</dbReference>
<dbReference type="GO" id="GO:0001156">
    <property type="term" value="F:TFIIIC-class transcription factor complex binding"/>
    <property type="evidence" value="ECO:0007669"/>
    <property type="project" value="TreeGrafter"/>
</dbReference>
<dbReference type="AlphaFoldDB" id="A0A1Y1YYU4"/>
<feature type="region of interest" description="Disordered" evidence="1">
    <location>
        <begin position="1"/>
        <end position="22"/>
    </location>
</feature>
<organism evidence="3 4">
    <name type="scientific">Basidiobolus meristosporus CBS 931.73</name>
    <dbReference type="NCBI Taxonomy" id="1314790"/>
    <lineage>
        <taxon>Eukaryota</taxon>
        <taxon>Fungi</taxon>
        <taxon>Fungi incertae sedis</taxon>
        <taxon>Zoopagomycota</taxon>
        <taxon>Entomophthoromycotina</taxon>
        <taxon>Basidiobolomycetes</taxon>
        <taxon>Basidiobolales</taxon>
        <taxon>Basidiobolaceae</taxon>
        <taxon>Basidiobolus</taxon>
    </lineage>
</organism>
<dbReference type="STRING" id="1314790.A0A1Y1YYU4"/>
<dbReference type="InParanoid" id="A0A1Y1YYU4"/>
<name>A0A1Y1YYU4_9FUNG</name>
<dbReference type="Gene3D" id="1.10.10.60">
    <property type="entry name" value="Homeodomain-like"/>
    <property type="match status" value="1"/>
</dbReference>
<comment type="caution">
    <text evidence="3">The sequence shown here is derived from an EMBL/GenBank/DDBJ whole genome shotgun (WGS) entry which is preliminary data.</text>
</comment>
<gene>
    <name evidence="3" type="ORF">K493DRAFT_384113</name>
</gene>
<dbReference type="CDD" id="cd00167">
    <property type="entry name" value="SANT"/>
    <property type="match status" value="1"/>
</dbReference>
<dbReference type="GO" id="GO:0070898">
    <property type="term" value="P:RNA polymerase III preinitiation complex assembly"/>
    <property type="evidence" value="ECO:0007669"/>
    <property type="project" value="TreeGrafter"/>
</dbReference>